<dbReference type="SUPFAM" id="SSF51569">
    <property type="entry name" value="Aldolase"/>
    <property type="match status" value="1"/>
</dbReference>
<reference evidence="6" key="1">
    <citation type="submission" date="2019-08" db="EMBL/GenBank/DDBJ databases">
        <authorList>
            <person name="Kucharzyk K."/>
            <person name="Murdoch R.W."/>
            <person name="Higgins S."/>
            <person name="Loffler F."/>
        </authorList>
    </citation>
    <scope>NUCLEOTIDE SEQUENCE</scope>
</reference>
<dbReference type="Gene3D" id="3.20.20.70">
    <property type="entry name" value="Aldolase class I"/>
    <property type="match status" value="1"/>
</dbReference>
<evidence type="ECO:0000256" key="5">
    <source>
        <dbReference type="ARBA" id="ARBA00023277"/>
    </source>
</evidence>
<dbReference type="InterPro" id="IPR013785">
    <property type="entry name" value="Aldolase_TIM"/>
</dbReference>
<comment type="pathway">
    <text evidence="1">Carbohydrate acid metabolism.</text>
</comment>
<dbReference type="GO" id="GO:0016829">
    <property type="term" value="F:lyase activity"/>
    <property type="evidence" value="ECO:0007669"/>
    <property type="project" value="UniProtKB-KW"/>
</dbReference>
<keyword evidence="5" id="KW-0119">Carbohydrate metabolism</keyword>
<dbReference type="Pfam" id="PF01081">
    <property type="entry name" value="Aldolase"/>
    <property type="match status" value="1"/>
</dbReference>
<proteinExistence type="inferred from homology"/>
<evidence type="ECO:0000256" key="3">
    <source>
        <dbReference type="ARBA" id="ARBA00011233"/>
    </source>
</evidence>
<comment type="caution">
    <text evidence="6">The sequence shown here is derived from an EMBL/GenBank/DDBJ whole genome shotgun (WGS) entry which is preliminary data.</text>
</comment>
<comment type="similarity">
    <text evidence="2">Belongs to the KHG/KDPG aldolase family.</text>
</comment>
<accession>A0A644ZY90</accession>
<organism evidence="6">
    <name type="scientific">bioreactor metagenome</name>
    <dbReference type="NCBI Taxonomy" id="1076179"/>
    <lineage>
        <taxon>unclassified sequences</taxon>
        <taxon>metagenomes</taxon>
        <taxon>ecological metagenomes</taxon>
    </lineage>
</organism>
<sequence>MTQMQTVLQTIGRSKVISIIRGIEQEAAPEVITALKKGGISCLEVTMNTNQSLAIIEQARNDESLFVGAGTVLDVKMARESISAGAQFVLSPLLDTKVIEYCLSHDVLPVPGVFTPTELYRAHCAGAPLLKIFPAGSAGPQFIKDLLGPFKGMKLLPVGGVSLENTAAFMQAGSFAVGVGSYLANPELSKRKDWETRTQRAKLFIERANQL</sequence>
<dbReference type="PANTHER" id="PTHR30246">
    <property type="entry name" value="2-KETO-3-DEOXY-6-PHOSPHOGLUCONATE ALDOLASE"/>
    <property type="match status" value="1"/>
</dbReference>
<name>A0A644ZY90_9ZZZZ</name>
<evidence type="ECO:0000313" key="6">
    <source>
        <dbReference type="EMBL" id="MPM42534.1"/>
    </source>
</evidence>
<evidence type="ECO:0000256" key="1">
    <source>
        <dbReference type="ARBA" id="ARBA00004761"/>
    </source>
</evidence>
<protein>
    <submittedName>
        <fullName evidence="6">KHG/KDPG aldolase</fullName>
    </submittedName>
</protein>
<dbReference type="PANTHER" id="PTHR30246:SF1">
    <property type="entry name" value="2-DEHYDRO-3-DEOXY-6-PHOSPHOGALACTONATE ALDOLASE-RELATED"/>
    <property type="match status" value="1"/>
</dbReference>
<dbReference type="AlphaFoldDB" id="A0A644ZY90"/>
<dbReference type="NCBIfam" id="TIGR01182">
    <property type="entry name" value="eda"/>
    <property type="match status" value="1"/>
</dbReference>
<dbReference type="CDD" id="cd00452">
    <property type="entry name" value="KDPG_aldolase"/>
    <property type="match status" value="1"/>
</dbReference>
<evidence type="ECO:0000256" key="2">
    <source>
        <dbReference type="ARBA" id="ARBA00006906"/>
    </source>
</evidence>
<dbReference type="EMBL" id="VSSQ01009765">
    <property type="protein sequence ID" value="MPM42534.1"/>
    <property type="molecule type" value="Genomic_DNA"/>
</dbReference>
<keyword evidence="4" id="KW-0456">Lyase</keyword>
<comment type="subunit">
    <text evidence="3">Homotrimer.</text>
</comment>
<gene>
    <name evidence="6" type="primary">kdgA_10</name>
    <name evidence="6" type="ORF">SDC9_89200</name>
</gene>
<evidence type="ECO:0000256" key="4">
    <source>
        <dbReference type="ARBA" id="ARBA00023239"/>
    </source>
</evidence>
<dbReference type="InterPro" id="IPR000887">
    <property type="entry name" value="Aldlse_KDPG_KHG"/>
</dbReference>